<dbReference type="InterPro" id="IPR005467">
    <property type="entry name" value="His_kinase_dom"/>
</dbReference>
<dbReference type="PRINTS" id="PR00344">
    <property type="entry name" value="BCTRLSENSOR"/>
</dbReference>
<organism evidence="11 12">
    <name type="scientific">Rosa chinensis</name>
    <name type="common">China rose</name>
    <dbReference type="NCBI Taxonomy" id="74649"/>
    <lineage>
        <taxon>Eukaryota</taxon>
        <taxon>Viridiplantae</taxon>
        <taxon>Streptophyta</taxon>
        <taxon>Embryophyta</taxon>
        <taxon>Tracheophyta</taxon>
        <taxon>Spermatophyta</taxon>
        <taxon>Magnoliopsida</taxon>
        <taxon>eudicotyledons</taxon>
        <taxon>Gunneridae</taxon>
        <taxon>Pentapetalae</taxon>
        <taxon>rosids</taxon>
        <taxon>fabids</taxon>
        <taxon>Rosales</taxon>
        <taxon>Rosaceae</taxon>
        <taxon>Rosoideae</taxon>
        <taxon>Rosoideae incertae sedis</taxon>
        <taxon>Rosa</taxon>
    </lineage>
</organism>
<dbReference type="Proteomes" id="UP000238479">
    <property type="component" value="Chromosome 7"/>
</dbReference>
<dbReference type="InterPro" id="IPR036097">
    <property type="entry name" value="HisK_dim/P_sf"/>
</dbReference>
<dbReference type="GO" id="GO:0005789">
    <property type="term" value="C:endoplasmic reticulum membrane"/>
    <property type="evidence" value="ECO:0007669"/>
    <property type="project" value="UniProtKB-SubCell"/>
</dbReference>
<evidence type="ECO:0000256" key="1">
    <source>
        <dbReference type="ARBA" id="ARBA00000085"/>
    </source>
</evidence>
<comment type="catalytic activity">
    <reaction evidence="1">
        <text>ATP + protein L-histidine = ADP + protein N-phospho-L-histidine.</text>
        <dbReference type="EC" id="2.7.13.3"/>
    </reaction>
</comment>
<feature type="modified residue" description="4-aspartylphosphate" evidence="6">
    <location>
        <position position="834"/>
    </location>
</feature>
<evidence type="ECO:0000256" key="2">
    <source>
        <dbReference type="ARBA" id="ARBA00004477"/>
    </source>
</evidence>
<keyword evidence="8" id="KW-1133">Transmembrane helix</keyword>
<evidence type="ECO:0000256" key="3">
    <source>
        <dbReference type="ARBA" id="ARBA00012438"/>
    </source>
</evidence>
<dbReference type="AlphaFoldDB" id="A0A2P6PI99"/>
<dbReference type="EC" id="2.7.13.3" evidence="3"/>
<dbReference type="InterPro" id="IPR003594">
    <property type="entry name" value="HATPase_dom"/>
</dbReference>
<dbReference type="OMA" id="HCILYVH"/>
<accession>A0A2P6PI99</accession>
<keyword evidence="12" id="KW-1185">Reference proteome</keyword>
<feature type="domain" description="Histidine kinase" evidence="9">
    <location>
        <begin position="159"/>
        <end position="447"/>
    </location>
</feature>
<evidence type="ECO:0000259" key="10">
    <source>
        <dbReference type="PROSITE" id="PS50110"/>
    </source>
</evidence>
<dbReference type="SUPFAM" id="SSF52172">
    <property type="entry name" value="CheY-like"/>
    <property type="match status" value="1"/>
</dbReference>
<dbReference type="InterPro" id="IPR050956">
    <property type="entry name" value="2C_system_His_kinase"/>
</dbReference>
<name>A0A2P6PI99_ROSCH</name>
<evidence type="ECO:0000313" key="12">
    <source>
        <dbReference type="Proteomes" id="UP000238479"/>
    </source>
</evidence>
<feature type="domain" description="Response regulatory" evidence="10">
    <location>
        <begin position="778"/>
        <end position="904"/>
    </location>
</feature>
<dbReference type="Pfam" id="PF02518">
    <property type="entry name" value="HATPase_c"/>
    <property type="match status" value="1"/>
</dbReference>
<dbReference type="STRING" id="74649.A0A2P6PI99"/>
<dbReference type="Pfam" id="PF00072">
    <property type="entry name" value="Response_reg"/>
    <property type="match status" value="1"/>
</dbReference>
<feature type="transmembrane region" description="Helical" evidence="8">
    <location>
        <begin position="12"/>
        <end position="32"/>
    </location>
</feature>
<dbReference type="PROSITE" id="PS50109">
    <property type="entry name" value="HIS_KIN"/>
    <property type="match status" value="1"/>
</dbReference>
<dbReference type="Gramene" id="PRQ21652">
    <property type="protein sequence ID" value="PRQ21652"/>
    <property type="gene ID" value="RchiOBHm_Chr7g0241621"/>
</dbReference>
<evidence type="ECO:0000259" key="9">
    <source>
        <dbReference type="PROSITE" id="PS50109"/>
    </source>
</evidence>
<evidence type="ECO:0000256" key="8">
    <source>
        <dbReference type="SAM" id="Phobius"/>
    </source>
</evidence>
<sequence length="911" mass="102011">MKLPSLTVLQHVFVIFLVTSVLVLSSLLIGIIKRIEHNVSFNLLKPKVILIFKVEFDIMESTAHTAYINDHKLYLEFQVYVLAPRERELMNFVHNHCSASLILIFVMIATMGVFIFSYTFIMLTVAKREMHRYATLIEQREKTEQAERKSMRKSDAFAKASHDIRAALAGIISWINFCKDDIHDALDLHATNGGTTRHSEIETVLTKIDSNLKRLDVHAEDLLGILNSVLDKSKIEAGKMVLENEEFDVAQLVEEVVDLFLPTASMKGLDVVLDPCDGSVIKFARVRGDRGRLKQILNNLLSNAVKFTSEGQITIRTWVRKPSFKKSITASRERTNGFLKQFLCFFNYKNMNNDDKEVVDGSERDPNALEFVFEVDDTGRGILKERQKSVFEDYVQVKEKALGEGGTGLGLGIVQSLVRLMHGEIGIVDKEIGERGTCFRFNVLLSTINTCEDSIKVEPDIEIGISDLNPSPGPTVNQTPIASPKLNIRSTTASPKVEGSYVVMLIKNAERRRVTQNFMERLGIKVSVAERWEQLARTLQNIKNKKIYHSQHNSISGIPDLGLQDCLIKSASCNSNFSFNRAKEASLMSSMDGSTDNNILSLFHKKSSSSNLRGAYDRFVMLLIDTTGGPLPELCKIVNDFKRGLQNGWYCKVVWLSSPFTHSDLSFNRDMLEGDDVIKHKPLHGTCLYEVVRLLPECGGALPKRSSGQVASKLVSTALGSPRNQYIHTDDDNSPDQIVQESNSPTLQHHQPPNNIGSKSASQSAPADHGNKPLTGKKILVAEDTASLRMVAMQALSRLGATVKLCENGREALDLIRNDLLNQRKHVYDYILMDCQMPEMDGFEATREIRKEEKSYNVRIPIIALTAHAKGGEETRRMMEAGMDEHLEKTSIVTSLRETLAKIDHSTKATS</sequence>
<keyword evidence="8" id="KW-0812">Transmembrane</keyword>
<feature type="transmembrane region" description="Helical" evidence="8">
    <location>
        <begin position="99"/>
        <end position="123"/>
    </location>
</feature>
<dbReference type="SUPFAM" id="SSF55874">
    <property type="entry name" value="ATPase domain of HSP90 chaperone/DNA topoisomerase II/histidine kinase"/>
    <property type="match status" value="1"/>
</dbReference>
<feature type="compositionally biased region" description="Polar residues" evidence="7">
    <location>
        <begin position="735"/>
        <end position="765"/>
    </location>
</feature>
<dbReference type="PANTHER" id="PTHR43719:SF75">
    <property type="entry name" value="HISTIDINE KINASE CKI1"/>
    <property type="match status" value="1"/>
</dbReference>
<dbReference type="CDD" id="cd17546">
    <property type="entry name" value="REC_hyHK_CKI1_RcsC-like"/>
    <property type="match status" value="1"/>
</dbReference>
<dbReference type="GO" id="GO:0000155">
    <property type="term" value="F:phosphorelay sensor kinase activity"/>
    <property type="evidence" value="ECO:0007669"/>
    <property type="project" value="InterPro"/>
</dbReference>
<comment type="subcellular location">
    <subcellularLocation>
        <location evidence="2">Endoplasmic reticulum membrane</location>
        <topology evidence="2">Multi-pass membrane protein</topology>
    </subcellularLocation>
</comment>
<dbReference type="SMART" id="SM00387">
    <property type="entry name" value="HATPase_c"/>
    <property type="match status" value="1"/>
</dbReference>
<dbReference type="Gene3D" id="3.40.50.2300">
    <property type="match status" value="1"/>
</dbReference>
<evidence type="ECO:0000256" key="7">
    <source>
        <dbReference type="SAM" id="MobiDB-lite"/>
    </source>
</evidence>
<dbReference type="PANTHER" id="PTHR43719">
    <property type="entry name" value="TWO-COMPONENT HISTIDINE KINASE"/>
    <property type="match status" value="1"/>
</dbReference>
<proteinExistence type="predicted"/>
<dbReference type="EMBL" id="PDCK01000045">
    <property type="protein sequence ID" value="PRQ21652.1"/>
    <property type="molecule type" value="Genomic_DNA"/>
</dbReference>
<dbReference type="InterPro" id="IPR036890">
    <property type="entry name" value="HATPase_C_sf"/>
</dbReference>
<dbReference type="SMART" id="SM00448">
    <property type="entry name" value="REC"/>
    <property type="match status" value="1"/>
</dbReference>
<reference evidence="11 12" key="1">
    <citation type="journal article" date="2018" name="Nat. Genet.">
        <title>The Rosa genome provides new insights in the design of modern roses.</title>
        <authorList>
            <person name="Bendahmane M."/>
        </authorList>
    </citation>
    <scope>NUCLEOTIDE SEQUENCE [LARGE SCALE GENOMIC DNA]</scope>
    <source>
        <strain evidence="12">cv. Old Blush</strain>
    </source>
</reference>
<protein>
    <recommendedName>
        <fullName evidence="3">histidine kinase</fullName>
        <ecNumber evidence="3">2.7.13.3</ecNumber>
    </recommendedName>
</protein>
<keyword evidence="8" id="KW-0472">Membrane</keyword>
<dbReference type="Gene3D" id="3.30.565.10">
    <property type="entry name" value="Histidine kinase-like ATPase, C-terminal domain"/>
    <property type="match status" value="1"/>
</dbReference>
<dbReference type="InterPro" id="IPR004358">
    <property type="entry name" value="Sig_transdc_His_kin-like_C"/>
</dbReference>
<dbReference type="PROSITE" id="PS50110">
    <property type="entry name" value="RESPONSE_REGULATORY"/>
    <property type="match status" value="1"/>
</dbReference>
<comment type="caution">
    <text evidence="11">The sequence shown here is derived from an EMBL/GenBank/DDBJ whole genome shotgun (WGS) entry which is preliminary data.</text>
</comment>
<dbReference type="SUPFAM" id="SSF47384">
    <property type="entry name" value="Homodimeric domain of signal transducing histidine kinase"/>
    <property type="match status" value="1"/>
</dbReference>
<keyword evidence="4 6" id="KW-0597">Phosphoprotein</keyword>
<gene>
    <name evidence="11" type="ORF">RchiOBHm_Chr7g0241621</name>
</gene>
<evidence type="ECO:0000256" key="6">
    <source>
        <dbReference type="PROSITE-ProRule" id="PRU00169"/>
    </source>
</evidence>
<dbReference type="InterPro" id="IPR001789">
    <property type="entry name" value="Sig_transdc_resp-reg_receiver"/>
</dbReference>
<feature type="region of interest" description="Disordered" evidence="7">
    <location>
        <begin position="722"/>
        <end position="775"/>
    </location>
</feature>
<dbReference type="Gene3D" id="1.10.287.130">
    <property type="match status" value="1"/>
</dbReference>
<evidence type="ECO:0000256" key="4">
    <source>
        <dbReference type="ARBA" id="ARBA00022553"/>
    </source>
</evidence>
<keyword evidence="11" id="KW-0418">Kinase</keyword>
<keyword evidence="11" id="KW-0808">Transferase</keyword>
<dbReference type="InterPro" id="IPR011006">
    <property type="entry name" value="CheY-like_superfamily"/>
</dbReference>
<evidence type="ECO:0000256" key="5">
    <source>
        <dbReference type="ARBA" id="ARBA00022824"/>
    </source>
</evidence>
<evidence type="ECO:0000313" key="11">
    <source>
        <dbReference type="EMBL" id="PRQ21652.1"/>
    </source>
</evidence>
<keyword evidence="5" id="KW-0256">Endoplasmic reticulum</keyword>